<keyword evidence="5" id="KW-0378">Hydrolase</keyword>
<dbReference type="PROSITE" id="PS00690">
    <property type="entry name" value="DEAH_ATP_HELICASE"/>
    <property type="match status" value="1"/>
</dbReference>
<sequence>MAPVAQLGKDSPMAGQNNVIIFDCSKKESFNPNNGFKSWSRKLRNNWKVVMNKDDLTKERLSLAKILILAGPREKFKVTEFEALKQFLENGGSILVMSGEGGEDNMKTNVNYFLEDYGISVNTDCVVRTSYYKYFHPKESLIPNGVLNRELNRAAGKKMSNSGLADGDVTHSQSCLCFIYPYGATLAVDKRSIPVLSTGSVCFPLFRPICAFNQSKHGKGKLCVIGSHMIFSDQYIDKEENNKVQEVIIKWLATDDMELNAIDAEDPEINDYNYIPDTISLSDKVRVALQEGEEIPHDFTQCFQGNVYNLDTSVLPATLRAYNEMNVKHETLSLITPQFETPLPPLEPSVFPPSFRELPAPSLDLFDLDEAFSSERSRMAQTTNKCKEEDLEYYVRECGNILGVTGKLPPESQDARHILEYIFAQVVEFKKLNQIRIIKIMASTTKSQECFVALRKIFKFDDYKSGLQAQAVKKIATGEKDVFIIFPTGSGKSLCYQLPAVIQEKVTIVFSPLLALISDQISALQQLGINARALNSQVTPRTKDLIIKDLASKSPKIRLLYTTPEQAATNNFREMLRGLKRNKRLGFFVVDEAHCVSQWGHDFRPQYLKLGKLRKDFPETQWIALTATATKRVQDDVIRTLALKQPVSLYRAETFRTNLFYDVRFKELLDEPVEDLSTFLKKGLEMSHDGDKPCAIVYCRTRDDCRTLADKLYQRGIKAQPYHAALPRAKRQEVQTQFMTGFVEVIVATISFGMGIDKPNVRCVAHWSVPQSLEAYYQESGRAGRDRKPAFCRLYFEKQERDNVSFLIRKDIERKQEKAEKSTSFSAEMLSFEAMVKYAQEIKCRHETISKYFGDTGKPECDRLCDVCKSPAKVTHLVNAFKETISFNSTKISKPHSSSANSLYGGGKFGEQDDGEIISGDESESGDENDEEDKEGALNDVIKDEFKKRRGSNSGVEIIMEKPSLDTKLIEPHSTKIPKLPVSVREHCLKLVTSALRSNASNDKIESSSLEIQSLASKIEHHIFKRARLCSMYKSYCFQTVQEINKASKLGAVYKFNEEEAKEKEKESIGFKKASEMIDKNPSSSSKQSGDKKRKQQSIKEYTSKSDKNRKSRSRSRSPDRKSRRRGRSRSPSPKRNSRHTSPKRSRHNEGKENHKRRDSRRDKFNRGRSSNEDDSSPEVVIVDEKHNAVRSSINNAILQEMINVEDDDDFKIDVQKTDHPTTSLHINGDVSETHHDNESEIDIMESTDSYDIKRELEHNLHKEPSSVVGSPVALHISNDLKERHKQHHRKVSASSASSKKKEKAQRMLDILNKGTGVAETESPTKPHHNHHQSHRPVSSNKISSSSSSAPTAAGLNKKSVADTVVRYLTKYLKEKRIKDKNLFKALAKGITYRVMKEEPSNYKARTMELVTKYFSGDANCETNIDLERVKFV</sequence>
<dbReference type="InterPro" id="IPR048643">
    <property type="entry name" value="Itf52_C"/>
</dbReference>
<evidence type="ECO:0000256" key="13">
    <source>
        <dbReference type="ARBA" id="ARBA00049360"/>
    </source>
</evidence>
<feature type="domain" description="Helicase C-terminal" evidence="16">
    <location>
        <begin position="672"/>
        <end position="831"/>
    </location>
</feature>
<evidence type="ECO:0000256" key="11">
    <source>
        <dbReference type="ARBA" id="ARBA00034617"/>
    </source>
</evidence>
<evidence type="ECO:0000256" key="4">
    <source>
        <dbReference type="ARBA" id="ARBA00022741"/>
    </source>
</evidence>
<keyword evidence="3" id="KW-0479">Metal-binding</keyword>
<feature type="compositionally biased region" description="Basic and acidic residues" evidence="14">
    <location>
        <begin position="1160"/>
        <end position="1172"/>
    </location>
</feature>
<dbReference type="InterPro" id="IPR002464">
    <property type="entry name" value="DNA/RNA_helicase_DEAH_CS"/>
</dbReference>
<feature type="domain" description="Helicase ATP-binding" evidence="15">
    <location>
        <begin position="473"/>
        <end position="647"/>
    </location>
</feature>
<dbReference type="GO" id="GO:0016787">
    <property type="term" value="F:hydrolase activity"/>
    <property type="evidence" value="ECO:0007669"/>
    <property type="project" value="UniProtKB-KW"/>
</dbReference>
<feature type="region of interest" description="Disordered" evidence="14">
    <location>
        <begin position="1317"/>
        <end position="1357"/>
    </location>
</feature>
<feature type="compositionally biased region" description="Polar residues" evidence="14">
    <location>
        <begin position="891"/>
        <end position="902"/>
    </location>
</feature>
<dbReference type="InterPro" id="IPR001650">
    <property type="entry name" value="Helicase_C-like"/>
</dbReference>
<dbReference type="FunFam" id="3.40.50.300:FF:000444">
    <property type="entry name" value="ATP-dependent DNA helicase"/>
    <property type="match status" value="1"/>
</dbReference>
<evidence type="ECO:0000256" key="8">
    <source>
        <dbReference type="ARBA" id="ARBA00023125"/>
    </source>
</evidence>
<dbReference type="Gene3D" id="6.10.250.3140">
    <property type="match status" value="1"/>
</dbReference>
<dbReference type="Pfam" id="PF00270">
    <property type="entry name" value="DEAD"/>
    <property type="match status" value="1"/>
</dbReference>
<dbReference type="Pfam" id="PF23352">
    <property type="entry name" value="IFT52_central"/>
    <property type="match status" value="1"/>
</dbReference>
<dbReference type="GO" id="GO:0030992">
    <property type="term" value="C:intraciliary transport particle B"/>
    <property type="evidence" value="ECO:0007669"/>
    <property type="project" value="TreeGrafter"/>
</dbReference>
<dbReference type="InterPro" id="IPR014001">
    <property type="entry name" value="Helicase_ATP-bd"/>
</dbReference>
<dbReference type="GO" id="GO:0005694">
    <property type="term" value="C:chromosome"/>
    <property type="evidence" value="ECO:0007669"/>
    <property type="project" value="InterPro"/>
</dbReference>
<comment type="catalytic activity">
    <reaction evidence="13">
        <text>ATP + H2O = ADP + phosphate + H(+)</text>
        <dbReference type="Rhea" id="RHEA:13065"/>
        <dbReference type="ChEBI" id="CHEBI:15377"/>
        <dbReference type="ChEBI" id="CHEBI:15378"/>
        <dbReference type="ChEBI" id="CHEBI:30616"/>
        <dbReference type="ChEBI" id="CHEBI:43474"/>
        <dbReference type="ChEBI" id="CHEBI:456216"/>
    </reaction>
</comment>
<dbReference type="GO" id="GO:0006355">
    <property type="term" value="P:regulation of DNA-templated transcription"/>
    <property type="evidence" value="ECO:0007669"/>
    <property type="project" value="InterPro"/>
</dbReference>
<dbReference type="InterPro" id="IPR055458">
    <property type="entry name" value="IFT52_GIFT"/>
</dbReference>
<organism evidence="17 18">
    <name type="scientific">Clytia hemisphaerica</name>
    <dbReference type="NCBI Taxonomy" id="252671"/>
    <lineage>
        <taxon>Eukaryota</taxon>
        <taxon>Metazoa</taxon>
        <taxon>Cnidaria</taxon>
        <taxon>Hydrozoa</taxon>
        <taxon>Hydroidolina</taxon>
        <taxon>Leptothecata</taxon>
        <taxon>Obeliida</taxon>
        <taxon>Clytiidae</taxon>
        <taxon>Clytia</taxon>
    </lineage>
</organism>
<evidence type="ECO:0000256" key="2">
    <source>
        <dbReference type="ARBA" id="ARBA00005446"/>
    </source>
</evidence>
<dbReference type="GO" id="GO:0060271">
    <property type="term" value="P:cilium assembly"/>
    <property type="evidence" value="ECO:0007669"/>
    <property type="project" value="TreeGrafter"/>
</dbReference>
<dbReference type="InterPro" id="IPR039975">
    <property type="entry name" value="IFT52"/>
</dbReference>
<dbReference type="InterPro" id="IPR032284">
    <property type="entry name" value="RecQ_Zn-bd"/>
</dbReference>
<dbReference type="InterPro" id="IPR004589">
    <property type="entry name" value="DNA_helicase_ATP-dep_RecQ"/>
</dbReference>
<dbReference type="EC" id="5.6.2.4" evidence="12"/>
<evidence type="ECO:0000256" key="6">
    <source>
        <dbReference type="ARBA" id="ARBA00022806"/>
    </source>
</evidence>
<dbReference type="GO" id="GO:0005634">
    <property type="term" value="C:nucleus"/>
    <property type="evidence" value="ECO:0007669"/>
    <property type="project" value="UniProtKB-SubCell"/>
</dbReference>
<dbReference type="GO" id="GO:0005524">
    <property type="term" value="F:ATP binding"/>
    <property type="evidence" value="ECO:0007669"/>
    <property type="project" value="UniProtKB-KW"/>
</dbReference>
<feature type="region of interest" description="Disordered" evidence="14">
    <location>
        <begin position="1220"/>
        <end position="1242"/>
    </location>
</feature>
<feature type="compositionally biased region" description="Acidic residues" evidence="14">
    <location>
        <begin position="912"/>
        <end position="934"/>
    </location>
</feature>
<dbReference type="InterPro" id="IPR027417">
    <property type="entry name" value="P-loop_NTPase"/>
</dbReference>
<feature type="compositionally biased region" description="Low complexity" evidence="14">
    <location>
        <begin position="1339"/>
        <end position="1349"/>
    </location>
</feature>
<comment type="subcellular location">
    <subcellularLocation>
        <location evidence="1">Nucleus</location>
    </subcellularLocation>
</comment>
<evidence type="ECO:0000313" key="17">
    <source>
        <dbReference type="EnsemblMetazoa" id="CLYHEMP011679.1"/>
    </source>
</evidence>
<name>A0A7M5WMK4_9CNID</name>
<dbReference type="InterPro" id="IPR011545">
    <property type="entry name" value="DEAD/DEAH_box_helicase_dom"/>
</dbReference>
<keyword evidence="8" id="KW-0238">DNA-binding</keyword>
<evidence type="ECO:0000256" key="1">
    <source>
        <dbReference type="ARBA" id="ARBA00004123"/>
    </source>
</evidence>
<dbReference type="GO" id="GO:0005814">
    <property type="term" value="C:centriole"/>
    <property type="evidence" value="ECO:0007669"/>
    <property type="project" value="TreeGrafter"/>
</dbReference>
<evidence type="ECO:0000256" key="7">
    <source>
        <dbReference type="ARBA" id="ARBA00022840"/>
    </source>
</evidence>
<dbReference type="GO" id="GO:0003677">
    <property type="term" value="F:DNA binding"/>
    <property type="evidence" value="ECO:0007669"/>
    <property type="project" value="UniProtKB-KW"/>
</dbReference>
<dbReference type="GO" id="GO:0006310">
    <property type="term" value="P:DNA recombination"/>
    <property type="evidence" value="ECO:0007669"/>
    <property type="project" value="InterPro"/>
</dbReference>
<dbReference type="Gene3D" id="3.40.50.300">
    <property type="entry name" value="P-loop containing nucleotide triphosphate hydrolases"/>
    <property type="match status" value="2"/>
</dbReference>
<dbReference type="Pfam" id="PF08236">
    <property type="entry name" value="SRI"/>
    <property type="match status" value="1"/>
</dbReference>
<dbReference type="InterPro" id="IPR013257">
    <property type="entry name" value="SRI"/>
</dbReference>
<dbReference type="GO" id="GO:0042073">
    <property type="term" value="P:intraciliary transport"/>
    <property type="evidence" value="ECO:0007669"/>
    <property type="project" value="TreeGrafter"/>
</dbReference>
<dbReference type="PROSITE" id="PS51194">
    <property type="entry name" value="HELICASE_CTER"/>
    <property type="match status" value="1"/>
</dbReference>
<dbReference type="Pfam" id="PF00271">
    <property type="entry name" value="Helicase_C"/>
    <property type="match status" value="1"/>
</dbReference>
<dbReference type="SMART" id="SM00490">
    <property type="entry name" value="HELICc"/>
    <property type="match status" value="1"/>
</dbReference>
<comment type="similarity">
    <text evidence="2">Belongs to the helicase family. RecQ subfamily.</text>
</comment>
<evidence type="ECO:0000313" key="18">
    <source>
        <dbReference type="Proteomes" id="UP000594262"/>
    </source>
</evidence>
<evidence type="ECO:0000256" key="14">
    <source>
        <dbReference type="SAM" id="MobiDB-lite"/>
    </source>
</evidence>
<feature type="compositionally biased region" description="Basic residues" evidence="14">
    <location>
        <begin position="1326"/>
        <end position="1335"/>
    </location>
</feature>
<evidence type="ECO:0000256" key="10">
    <source>
        <dbReference type="ARBA" id="ARBA00023242"/>
    </source>
</evidence>
<dbReference type="InterPro" id="IPR055460">
    <property type="entry name" value="IFT52_central"/>
</dbReference>
<dbReference type="NCBIfam" id="TIGR00614">
    <property type="entry name" value="recQ_fam"/>
    <property type="match status" value="1"/>
</dbReference>
<dbReference type="CDD" id="cd17920">
    <property type="entry name" value="DEXHc_RecQ"/>
    <property type="match status" value="1"/>
</dbReference>
<dbReference type="PANTHER" id="PTHR12969">
    <property type="entry name" value="NGD5/OSM-6/IFT52"/>
    <property type="match status" value="1"/>
</dbReference>
<evidence type="ECO:0000259" key="16">
    <source>
        <dbReference type="PROSITE" id="PS51194"/>
    </source>
</evidence>
<proteinExistence type="inferred from homology"/>
<dbReference type="SMART" id="SM00487">
    <property type="entry name" value="DEXDc"/>
    <property type="match status" value="1"/>
</dbReference>
<dbReference type="Pfam" id="PF23355">
    <property type="entry name" value="IFT52_GIFT"/>
    <property type="match status" value="1"/>
</dbReference>
<keyword evidence="7" id="KW-0067">ATP-binding</keyword>
<dbReference type="CDD" id="cd23683">
    <property type="entry name" value="IFT52_CTD"/>
    <property type="match status" value="1"/>
</dbReference>
<dbReference type="EnsemblMetazoa" id="CLYHEMT011679.1">
    <property type="protein sequence ID" value="CLYHEMP011679.1"/>
    <property type="gene ID" value="CLYHEMG011679"/>
</dbReference>
<reference evidence="17" key="1">
    <citation type="submission" date="2021-01" db="UniProtKB">
        <authorList>
            <consortium name="EnsemblMetazoa"/>
        </authorList>
    </citation>
    <scope>IDENTIFICATION</scope>
</reference>
<feature type="compositionally biased region" description="Basic residues" evidence="14">
    <location>
        <begin position="1110"/>
        <end position="1129"/>
    </location>
</feature>
<dbReference type="GO" id="GO:0046872">
    <property type="term" value="F:metal ion binding"/>
    <property type="evidence" value="ECO:0007669"/>
    <property type="project" value="UniProtKB-KW"/>
</dbReference>
<evidence type="ECO:0000256" key="5">
    <source>
        <dbReference type="ARBA" id="ARBA00022801"/>
    </source>
</evidence>
<feature type="region of interest" description="Disordered" evidence="14">
    <location>
        <begin position="891"/>
        <end position="940"/>
    </location>
</feature>
<dbReference type="CDD" id="cd18794">
    <property type="entry name" value="SF2_C_RecQ"/>
    <property type="match status" value="1"/>
</dbReference>
<evidence type="ECO:0000259" key="15">
    <source>
        <dbReference type="PROSITE" id="PS51192"/>
    </source>
</evidence>
<dbReference type="OrthoDB" id="6020335at2759"/>
<accession>A0A7M5WMK4</accession>
<evidence type="ECO:0000256" key="12">
    <source>
        <dbReference type="ARBA" id="ARBA00034808"/>
    </source>
</evidence>
<feature type="compositionally biased region" description="Basic and acidic residues" evidence="14">
    <location>
        <begin position="1064"/>
        <end position="1079"/>
    </location>
</feature>
<dbReference type="Gene3D" id="6.10.250.2460">
    <property type="match status" value="1"/>
</dbReference>
<protein>
    <recommendedName>
        <fullName evidence="12">DNA 3'-5' helicase</fullName>
        <ecNumber evidence="12">5.6.2.4</ecNumber>
    </recommendedName>
</protein>
<keyword evidence="10" id="KW-0539">Nucleus</keyword>
<comment type="catalytic activity">
    <reaction evidence="11">
        <text>Couples ATP hydrolysis with the unwinding of duplex DNA by translocating in the 3'-5' direction.</text>
        <dbReference type="EC" id="5.6.2.4"/>
    </reaction>
</comment>
<feature type="region of interest" description="Disordered" evidence="14">
    <location>
        <begin position="1064"/>
        <end position="1186"/>
    </location>
</feature>
<dbReference type="GO" id="GO:0043138">
    <property type="term" value="F:3'-5' DNA helicase activity"/>
    <property type="evidence" value="ECO:0007669"/>
    <property type="project" value="UniProtKB-EC"/>
</dbReference>
<keyword evidence="4" id="KW-0547">Nucleotide-binding</keyword>
<evidence type="ECO:0000256" key="9">
    <source>
        <dbReference type="ARBA" id="ARBA00023235"/>
    </source>
</evidence>
<dbReference type="Pfam" id="PF21178">
    <property type="entry name" value="Itf52_C"/>
    <property type="match status" value="1"/>
</dbReference>
<dbReference type="Gene3D" id="6.10.250.2800">
    <property type="match status" value="1"/>
</dbReference>
<evidence type="ECO:0000256" key="3">
    <source>
        <dbReference type="ARBA" id="ARBA00022723"/>
    </source>
</evidence>
<keyword evidence="6" id="KW-0347">Helicase</keyword>
<dbReference type="Proteomes" id="UP000594262">
    <property type="component" value="Unplaced"/>
</dbReference>
<keyword evidence="18" id="KW-1185">Reference proteome</keyword>
<dbReference type="PROSITE" id="PS51192">
    <property type="entry name" value="HELICASE_ATP_BIND_1"/>
    <property type="match status" value="1"/>
</dbReference>
<keyword evidence="9" id="KW-0413">Isomerase</keyword>
<dbReference type="GO" id="GO:0005929">
    <property type="term" value="C:cilium"/>
    <property type="evidence" value="ECO:0007669"/>
    <property type="project" value="TreeGrafter"/>
</dbReference>
<dbReference type="PANTHER" id="PTHR12969:SF7">
    <property type="entry name" value="INTRAFLAGELLAR TRANSPORT PROTEIN 52 HOMOLOG"/>
    <property type="match status" value="1"/>
</dbReference>
<feature type="compositionally biased region" description="Basic residues" evidence="14">
    <location>
        <begin position="1136"/>
        <end position="1147"/>
    </location>
</feature>
<dbReference type="SUPFAM" id="SSF52540">
    <property type="entry name" value="P-loop containing nucleoside triphosphate hydrolases"/>
    <property type="match status" value="1"/>
</dbReference>
<feature type="region of interest" description="Disordered" evidence="14">
    <location>
        <begin position="1282"/>
        <end position="1305"/>
    </location>
</feature>
<dbReference type="Pfam" id="PF16124">
    <property type="entry name" value="RecQ_Zn_bind"/>
    <property type="match status" value="1"/>
</dbReference>